<dbReference type="RefSeq" id="XP_018852067.1">
    <property type="nucleotide sequence ID" value="XM_018996522.1"/>
</dbReference>
<evidence type="ECO:0000313" key="2">
    <source>
        <dbReference type="Proteomes" id="UP000235220"/>
    </source>
</evidence>
<reference evidence="3" key="1">
    <citation type="submission" date="2025-08" db="UniProtKB">
        <authorList>
            <consortium name="RefSeq"/>
        </authorList>
    </citation>
    <scope>IDENTIFICATION</scope>
    <source>
        <tissue evidence="3">Leaves</tissue>
    </source>
</reference>
<dbReference type="OrthoDB" id="5835829at2759"/>
<dbReference type="KEGG" id="jre:109014164"/>
<sequence length="150" mass="17038">MIQLDGHHPLLLRLLVVHPEFNSPNSSSHPDFSFVSIPDGLSKTNVSTEDALATISTLRKNFEAPFQRYMEQIILKADQDDPHDRVACVVYDGFMHFAQALANHLKLPVITLISVRTNATASLLAFALFPYLHEQDHDSFQARYVWINYC</sequence>
<gene>
    <name evidence="3" type="primary">LOC109014164</name>
</gene>
<comment type="similarity">
    <text evidence="1">Belongs to the UDP-glycosyltransferase family.</text>
</comment>
<dbReference type="STRING" id="51240.A0A2I4H7D8"/>
<name>A0A2I4H7D8_JUGRE</name>
<dbReference type="Proteomes" id="UP000235220">
    <property type="component" value="Chromosome 14"/>
</dbReference>
<dbReference type="SUPFAM" id="SSF53756">
    <property type="entry name" value="UDP-Glycosyltransferase/glycogen phosphorylase"/>
    <property type="match status" value="1"/>
</dbReference>
<dbReference type="Gene3D" id="3.40.50.2000">
    <property type="entry name" value="Glycogen Phosphorylase B"/>
    <property type="match status" value="1"/>
</dbReference>
<dbReference type="AlphaFoldDB" id="A0A2I4H7D8"/>
<protein>
    <submittedName>
        <fullName evidence="3">UDP-glycosyltransferase 76C5-like</fullName>
    </submittedName>
</protein>
<dbReference type="PANTHER" id="PTHR11926">
    <property type="entry name" value="GLUCOSYL/GLUCURONOSYL TRANSFERASES"/>
    <property type="match status" value="1"/>
</dbReference>
<evidence type="ECO:0000256" key="1">
    <source>
        <dbReference type="ARBA" id="ARBA00009995"/>
    </source>
</evidence>
<proteinExistence type="inferred from homology"/>
<dbReference type="GeneID" id="109014164"/>
<dbReference type="PANTHER" id="PTHR11926:SF1047">
    <property type="entry name" value="UDP-GLUCOSE IRIDOID GLUCOSYLTRANSFERASE-LIKE ISOFORM X1"/>
    <property type="match status" value="1"/>
</dbReference>
<organism evidence="2 3">
    <name type="scientific">Juglans regia</name>
    <name type="common">English walnut</name>
    <dbReference type="NCBI Taxonomy" id="51240"/>
    <lineage>
        <taxon>Eukaryota</taxon>
        <taxon>Viridiplantae</taxon>
        <taxon>Streptophyta</taxon>
        <taxon>Embryophyta</taxon>
        <taxon>Tracheophyta</taxon>
        <taxon>Spermatophyta</taxon>
        <taxon>Magnoliopsida</taxon>
        <taxon>eudicotyledons</taxon>
        <taxon>Gunneridae</taxon>
        <taxon>Pentapetalae</taxon>
        <taxon>rosids</taxon>
        <taxon>fabids</taxon>
        <taxon>Fagales</taxon>
        <taxon>Juglandaceae</taxon>
        <taxon>Juglans</taxon>
    </lineage>
</organism>
<dbReference type="Gramene" id="Jr14_05460_p1">
    <property type="protein sequence ID" value="cds.Jr14_05460_p1"/>
    <property type="gene ID" value="Jr14_05460"/>
</dbReference>
<accession>A0A2I4H7D8</accession>
<evidence type="ECO:0000313" key="3">
    <source>
        <dbReference type="RefSeq" id="XP_018852067.1"/>
    </source>
</evidence>
<keyword evidence="2" id="KW-1185">Reference proteome</keyword>